<dbReference type="InterPro" id="IPR052306">
    <property type="entry name" value="CYP450_71D"/>
</dbReference>
<evidence type="ECO:0000256" key="2">
    <source>
        <dbReference type="ARBA" id="ARBA00004167"/>
    </source>
</evidence>
<dbReference type="InterPro" id="IPR002401">
    <property type="entry name" value="Cyt_P450_E_grp-I"/>
</dbReference>
<keyword evidence="10 13" id="KW-0503">Monooxygenase</keyword>
<dbReference type="PRINTS" id="PR00463">
    <property type="entry name" value="EP450I"/>
</dbReference>
<dbReference type="InterPro" id="IPR001128">
    <property type="entry name" value="Cyt_P450"/>
</dbReference>
<keyword evidence="6 12" id="KW-0479">Metal-binding</keyword>
<evidence type="ECO:0000313" key="14">
    <source>
        <dbReference type="EMBL" id="QCY52061.1"/>
    </source>
</evidence>
<name>A0A4Y5R520_VALOF</name>
<evidence type="ECO:0000256" key="8">
    <source>
        <dbReference type="ARBA" id="ARBA00023002"/>
    </source>
</evidence>
<dbReference type="CDD" id="cd11072">
    <property type="entry name" value="CYP71-like"/>
    <property type="match status" value="1"/>
</dbReference>
<keyword evidence="11" id="KW-0472">Membrane</keyword>
<keyword evidence="9 12" id="KW-0408">Iron</keyword>
<dbReference type="Pfam" id="PF00067">
    <property type="entry name" value="p450"/>
    <property type="match status" value="1"/>
</dbReference>
<feature type="binding site" description="axial binding residue" evidence="12">
    <location>
        <position position="440"/>
    </location>
    <ligand>
        <name>heme</name>
        <dbReference type="ChEBI" id="CHEBI:30413"/>
    </ligand>
    <ligandPart>
        <name>Fe</name>
        <dbReference type="ChEBI" id="CHEBI:18248"/>
    </ligandPart>
</feature>
<keyword evidence="7" id="KW-1133">Transmembrane helix</keyword>
<dbReference type="InterPro" id="IPR036396">
    <property type="entry name" value="Cyt_P450_sf"/>
</dbReference>
<evidence type="ECO:0000256" key="9">
    <source>
        <dbReference type="ARBA" id="ARBA00023004"/>
    </source>
</evidence>
<keyword evidence="5" id="KW-0812">Transmembrane</keyword>
<evidence type="ECO:0000256" key="13">
    <source>
        <dbReference type="RuleBase" id="RU000461"/>
    </source>
</evidence>
<dbReference type="InterPro" id="IPR017972">
    <property type="entry name" value="Cyt_P450_CS"/>
</dbReference>
<evidence type="ECO:0000256" key="3">
    <source>
        <dbReference type="ARBA" id="ARBA00010617"/>
    </source>
</evidence>
<dbReference type="SUPFAM" id="SSF48264">
    <property type="entry name" value="Cytochrome P450"/>
    <property type="match status" value="1"/>
</dbReference>
<evidence type="ECO:0000256" key="7">
    <source>
        <dbReference type="ARBA" id="ARBA00022989"/>
    </source>
</evidence>
<protein>
    <submittedName>
        <fullName evidence="14">Cytochrome P450 CYP71DAR1</fullName>
    </submittedName>
</protein>
<dbReference type="PROSITE" id="PS00086">
    <property type="entry name" value="CYTOCHROME_P450"/>
    <property type="match status" value="1"/>
</dbReference>
<reference evidence="14" key="1">
    <citation type="submission" date="2018-04" db="EMBL/GenBank/DDBJ databases">
        <title>Characterization of valerenadiene oxidase (CYP) from Valerena officinalis.</title>
        <authorList>
            <person name="Lee A.-R."/>
        </authorList>
    </citation>
    <scope>NUCLEOTIDE SEQUENCE</scope>
</reference>
<evidence type="ECO:0000256" key="4">
    <source>
        <dbReference type="ARBA" id="ARBA00022617"/>
    </source>
</evidence>
<dbReference type="GO" id="GO:0005506">
    <property type="term" value="F:iron ion binding"/>
    <property type="evidence" value="ECO:0007669"/>
    <property type="project" value="InterPro"/>
</dbReference>
<sequence length="499" mass="57195">MKMEFDLRSISFIISFFIFLLILTKILKKPNSTLKLPPGPPQLPIIGNLHNLLGSSLTHQTLKHLSDKYGPLMYLKLGEHSAVVVSSPELATQIMKTHDVIFAQRPITLVSTIVWYNSTGIAFSPNNDYWRQLRKICVMELMSLKRVQSFRSIREEEVWNLVTDLKSNVNSVINLSKKIFSLTYAITGRAALGQKNSDQELVIKLVEDITKFAAGFSVAELYPSVRILQVMSGERSKLEKIHERMDTVLERILHQHKQENPRKTGEEDLVDVLLRIQKNGELEFPLTDDNVKAVIWDIFTAGSETSSTTVEWAMSEMLRNPRIMEIAQTEVWRVFGPKGNVDETGLNELKYLKAVIKETLRLHPSAPLLLPRESNQACEINGYTIPVKTKVMVNAWAIGRDPRFWTEPERFDPERFLDSEIDFKGTDYEYTPFGAGRRICPGILFALPNIELPLAHLLYHFDWKLGANLKFEDLDMTESFGLTVRRKNDLYLIHVPHYI</sequence>
<proteinExistence type="evidence at transcript level"/>
<comment type="subcellular location">
    <subcellularLocation>
        <location evidence="2">Membrane</location>
        <topology evidence="2">Single-pass membrane protein</topology>
    </subcellularLocation>
</comment>
<evidence type="ECO:0000256" key="10">
    <source>
        <dbReference type="ARBA" id="ARBA00023033"/>
    </source>
</evidence>
<organism evidence="14">
    <name type="scientific">Valeriana officinalis</name>
    <name type="common">Valerian</name>
    <name type="synonym">Garden heliotrope</name>
    <dbReference type="NCBI Taxonomy" id="19953"/>
    <lineage>
        <taxon>Eukaryota</taxon>
        <taxon>Viridiplantae</taxon>
        <taxon>Streptophyta</taxon>
        <taxon>Embryophyta</taxon>
        <taxon>Tracheophyta</taxon>
        <taxon>Spermatophyta</taxon>
        <taxon>Magnoliopsida</taxon>
        <taxon>eudicotyledons</taxon>
        <taxon>Gunneridae</taxon>
        <taxon>Pentapetalae</taxon>
        <taxon>asterids</taxon>
        <taxon>campanulids</taxon>
        <taxon>Dipsacales</taxon>
        <taxon>Caprifoliaceae</taxon>
        <taxon>Valeriana</taxon>
    </lineage>
</organism>
<evidence type="ECO:0000256" key="5">
    <source>
        <dbReference type="ARBA" id="ARBA00022692"/>
    </source>
</evidence>
<dbReference type="PRINTS" id="PR00385">
    <property type="entry name" value="P450"/>
</dbReference>
<dbReference type="GO" id="GO:0004497">
    <property type="term" value="F:monooxygenase activity"/>
    <property type="evidence" value="ECO:0007669"/>
    <property type="project" value="UniProtKB-KW"/>
</dbReference>
<dbReference type="AlphaFoldDB" id="A0A4Y5R520"/>
<dbReference type="GO" id="GO:0020037">
    <property type="term" value="F:heme binding"/>
    <property type="evidence" value="ECO:0007669"/>
    <property type="project" value="InterPro"/>
</dbReference>
<dbReference type="PANTHER" id="PTHR47953">
    <property type="entry name" value="OS08G0105600 PROTEIN"/>
    <property type="match status" value="1"/>
</dbReference>
<dbReference type="PANTHER" id="PTHR47953:SF19">
    <property type="entry name" value="OS06G0641600 PROTEIN"/>
    <property type="match status" value="1"/>
</dbReference>
<dbReference type="EMBL" id="MH269712">
    <property type="protein sequence ID" value="QCY52061.1"/>
    <property type="molecule type" value="mRNA"/>
</dbReference>
<keyword evidence="8 13" id="KW-0560">Oxidoreductase</keyword>
<dbReference type="FunFam" id="1.10.630.10:FF:000008">
    <property type="entry name" value="Cytochrome P450 71D8"/>
    <property type="match status" value="1"/>
</dbReference>
<evidence type="ECO:0000256" key="1">
    <source>
        <dbReference type="ARBA" id="ARBA00001971"/>
    </source>
</evidence>
<comment type="similarity">
    <text evidence="3 13">Belongs to the cytochrome P450 family.</text>
</comment>
<evidence type="ECO:0000256" key="12">
    <source>
        <dbReference type="PIRSR" id="PIRSR602401-1"/>
    </source>
</evidence>
<evidence type="ECO:0000256" key="11">
    <source>
        <dbReference type="ARBA" id="ARBA00023136"/>
    </source>
</evidence>
<keyword evidence="4 12" id="KW-0349">Heme</keyword>
<accession>A0A4Y5R520</accession>
<comment type="cofactor">
    <cofactor evidence="1 12">
        <name>heme</name>
        <dbReference type="ChEBI" id="CHEBI:30413"/>
    </cofactor>
</comment>
<dbReference type="Gene3D" id="1.10.630.10">
    <property type="entry name" value="Cytochrome P450"/>
    <property type="match status" value="1"/>
</dbReference>
<dbReference type="GO" id="GO:0016705">
    <property type="term" value="F:oxidoreductase activity, acting on paired donors, with incorporation or reduction of molecular oxygen"/>
    <property type="evidence" value="ECO:0007669"/>
    <property type="project" value="InterPro"/>
</dbReference>
<evidence type="ECO:0000256" key="6">
    <source>
        <dbReference type="ARBA" id="ARBA00022723"/>
    </source>
</evidence>
<dbReference type="GO" id="GO:0016020">
    <property type="term" value="C:membrane"/>
    <property type="evidence" value="ECO:0007669"/>
    <property type="project" value="UniProtKB-SubCell"/>
</dbReference>